<accession>A0ABM0GLC4</accession>
<gene>
    <name evidence="5" type="primary">LOC100374717</name>
</gene>
<dbReference type="RefSeq" id="XP_002732463.1">
    <property type="nucleotide sequence ID" value="XM_002732417.2"/>
</dbReference>
<evidence type="ECO:0000256" key="1">
    <source>
        <dbReference type="ARBA" id="ARBA00006499"/>
    </source>
</evidence>
<evidence type="ECO:0000256" key="2">
    <source>
        <dbReference type="ARBA" id="ARBA00012423"/>
    </source>
</evidence>
<reference evidence="5" key="1">
    <citation type="submission" date="2025-08" db="UniProtKB">
        <authorList>
            <consortium name="RefSeq"/>
        </authorList>
    </citation>
    <scope>IDENTIFICATION</scope>
    <source>
        <tissue evidence="5">Testes</tissue>
    </source>
</reference>
<dbReference type="InterPro" id="IPR029058">
    <property type="entry name" value="AB_hydrolase_fold"/>
</dbReference>
<dbReference type="PANTHER" id="PTHR10655">
    <property type="entry name" value="LYSOPHOSPHOLIPASE-RELATED"/>
    <property type="match status" value="1"/>
</dbReference>
<dbReference type="EC" id="3.1.2.22" evidence="2"/>
<feature type="domain" description="Phospholipase/carboxylesterase/thioesterase" evidence="3">
    <location>
        <begin position="8"/>
        <end position="219"/>
    </location>
</feature>
<dbReference type="InterPro" id="IPR050565">
    <property type="entry name" value="LYPA1-2/EST-like"/>
</dbReference>
<dbReference type="Pfam" id="PF02230">
    <property type="entry name" value="Abhydrolase_2"/>
    <property type="match status" value="1"/>
</dbReference>
<keyword evidence="4" id="KW-1185">Reference proteome</keyword>
<dbReference type="GeneID" id="100374717"/>
<proteinExistence type="inferred from homology"/>
<dbReference type="InterPro" id="IPR003140">
    <property type="entry name" value="PLipase/COase/thioEstase"/>
</dbReference>
<evidence type="ECO:0000313" key="4">
    <source>
        <dbReference type="Proteomes" id="UP000694865"/>
    </source>
</evidence>
<name>A0ABM0GLC4_SACKO</name>
<sequence>MCGNTMSSPVVIPAASKHSATVIFLHGLGDTGHGWAAAFASIKSPHIKYVCPTADAIPVSLNAGFRMPSWFDIESLSFDSKQDEAGIKASTEKLQQMVADEESAGIASNRIIIGGFSQGGAVALHSALTLAKPLAGVIGLSTWLPLHDQFPGAIKGNTNTPILQCHGTADPMVQFQFGEMTYQNLKAMNCRVEFKQYKGMSHSSCDEEMKDVQEFIDKHLPAV</sequence>
<evidence type="ECO:0000313" key="5">
    <source>
        <dbReference type="RefSeq" id="XP_002732463.1"/>
    </source>
</evidence>
<comment type="similarity">
    <text evidence="1">Belongs to the AB hydrolase superfamily. AB hydrolase 2 family.</text>
</comment>
<organism evidence="4 5">
    <name type="scientific">Saccoglossus kowalevskii</name>
    <name type="common">Acorn worm</name>
    <dbReference type="NCBI Taxonomy" id="10224"/>
    <lineage>
        <taxon>Eukaryota</taxon>
        <taxon>Metazoa</taxon>
        <taxon>Hemichordata</taxon>
        <taxon>Enteropneusta</taxon>
        <taxon>Harrimaniidae</taxon>
        <taxon>Saccoglossus</taxon>
    </lineage>
</organism>
<dbReference type="Gene3D" id="3.40.50.1820">
    <property type="entry name" value="alpha/beta hydrolase"/>
    <property type="match status" value="1"/>
</dbReference>
<dbReference type="PANTHER" id="PTHR10655:SF68">
    <property type="entry name" value="PALMITOYL-PROTEIN HYDROLASE"/>
    <property type="match status" value="1"/>
</dbReference>
<dbReference type="SUPFAM" id="SSF53474">
    <property type="entry name" value="alpha/beta-Hydrolases"/>
    <property type="match status" value="1"/>
</dbReference>
<dbReference type="Proteomes" id="UP000694865">
    <property type="component" value="Unplaced"/>
</dbReference>
<evidence type="ECO:0000259" key="3">
    <source>
        <dbReference type="Pfam" id="PF02230"/>
    </source>
</evidence>
<protein>
    <recommendedName>
        <fullName evidence="2">palmitoyl-protein hydrolase</fullName>
        <ecNumber evidence="2">3.1.2.22</ecNumber>
    </recommendedName>
</protein>